<dbReference type="InterPro" id="IPR006199">
    <property type="entry name" value="LexA_DNA-bd_dom"/>
</dbReference>
<dbReference type="EC" id="3.4.21.88" evidence="2"/>
<sequence length="91" mass="9756">MGYVNSNGYPPTCQELAELLGVASANAAFSHLKALQRKGFITLSTGISRGIRINGHKEPMKAVQLLSELINNVPGSRERAIAYLKMSGANL</sequence>
<evidence type="ECO:0000259" key="1">
    <source>
        <dbReference type="Pfam" id="PF01726"/>
    </source>
</evidence>
<dbReference type="GO" id="GO:0004252">
    <property type="term" value="F:serine-type endopeptidase activity"/>
    <property type="evidence" value="ECO:0007669"/>
    <property type="project" value="UniProtKB-EC"/>
</dbReference>
<dbReference type="AlphaFoldDB" id="A0A484X682"/>
<proteinExistence type="predicted"/>
<dbReference type="SUPFAM" id="SSF46785">
    <property type="entry name" value="Winged helix' DNA-binding domain"/>
    <property type="match status" value="1"/>
</dbReference>
<evidence type="ECO:0000313" key="2">
    <source>
        <dbReference type="EMBL" id="VFS19511.1"/>
    </source>
</evidence>
<name>A0A484X682_9ENTR</name>
<keyword evidence="2" id="KW-0378">Hydrolase</keyword>
<keyword evidence="2" id="KW-0645">Protease</keyword>
<feature type="domain" description="LexA repressor DNA-binding" evidence="1">
    <location>
        <begin position="3"/>
        <end position="50"/>
    </location>
</feature>
<gene>
    <name evidence="2" type="primary">lexA_1</name>
    <name evidence="2" type="ORF">NCTC12126_01653</name>
</gene>
<reference evidence="2 3" key="1">
    <citation type="submission" date="2019-03" db="EMBL/GenBank/DDBJ databases">
        <authorList>
            <consortium name="Pathogen Informatics"/>
        </authorList>
    </citation>
    <scope>NUCLEOTIDE SEQUENCE [LARGE SCALE GENOMIC DNA]</scope>
    <source>
        <strain evidence="2 3">NCTC12126</strain>
    </source>
</reference>
<organism evidence="2 3">
    <name type="scientific">Enterobacter cancerogenus</name>
    <dbReference type="NCBI Taxonomy" id="69218"/>
    <lineage>
        <taxon>Bacteria</taxon>
        <taxon>Pseudomonadati</taxon>
        <taxon>Pseudomonadota</taxon>
        <taxon>Gammaproteobacteria</taxon>
        <taxon>Enterobacterales</taxon>
        <taxon>Enterobacteriaceae</taxon>
        <taxon>Enterobacter</taxon>
        <taxon>Enterobacter cloacae complex</taxon>
    </lineage>
</organism>
<dbReference type="GO" id="GO:0006508">
    <property type="term" value="P:proteolysis"/>
    <property type="evidence" value="ECO:0007669"/>
    <property type="project" value="UniProtKB-KW"/>
</dbReference>
<dbReference type="InterPro" id="IPR036388">
    <property type="entry name" value="WH-like_DNA-bd_sf"/>
</dbReference>
<dbReference type="Gene3D" id="1.10.10.10">
    <property type="entry name" value="Winged helix-like DNA-binding domain superfamily/Winged helix DNA-binding domain"/>
    <property type="match status" value="1"/>
</dbReference>
<dbReference type="EMBL" id="CAADIW010000008">
    <property type="protein sequence ID" value="VFS19511.1"/>
    <property type="molecule type" value="Genomic_DNA"/>
</dbReference>
<dbReference type="InterPro" id="IPR036390">
    <property type="entry name" value="WH_DNA-bd_sf"/>
</dbReference>
<dbReference type="Pfam" id="PF01726">
    <property type="entry name" value="LexA_DNA_bind"/>
    <property type="match status" value="1"/>
</dbReference>
<dbReference type="Proteomes" id="UP000351155">
    <property type="component" value="Unassembled WGS sequence"/>
</dbReference>
<protein>
    <submittedName>
        <fullName evidence="2">SOS-response repressor and protease LexA</fullName>
        <ecNumber evidence="2">3.4.21.88</ecNumber>
    </submittedName>
</protein>
<accession>A0A484X682</accession>
<evidence type="ECO:0000313" key="3">
    <source>
        <dbReference type="Proteomes" id="UP000351155"/>
    </source>
</evidence>